<dbReference type="InterPro" id="IPR019931">
    <property type="entry name" value="LPXTG_anchor"/>
</dbReference>
<evidence type="ECO:0000256" key="1">
    <source>
        <dbReference type="ARBA" id="ARBA00022512"/>
    </source>
</evidence>
<dbReference type="AlphaFoldDB" id="A0A1Y2UEV8"/>
<accession>A0A1Y2UEV8</accession>
<feature type="region of interest" description="Disordered" evidence="5">
    <location>
        <begin position="1"/>
        <end position="23"/>
    </location>
</feature>
<dbReference type="NCBIfam" id="TIGR01167">
    <property type="entry name" value="LPXTG_anchor"/>
    <property type="match status" value="1"/>
</dbReference>
<dbReference type="Proteomes" id="UP000194219">
    <property type="component" value="Unassembled WGS sequence"/>
</dbReference>
<feature type="region of interest" description="Disordered" evidence="5">
    <location>
        <begin position="314"/>
        <end position="481"/>
    </location>
</feature>
<dbReference type="EMBL" id="MIMV01000175">
    <property type="protein sequence ID" value="OTA86545.1"/>
    <property type="molecule type" value="Genomic_DNA"/>
</dbReference>
<evidence type="ECO:0000313" key="7">
    <source>
        <dbReference type="EMBL" id="OTA81091.1"/>
    </source>
</evidence>
<evidence type="ECO:0000259" key="6">
    <source>
        <dbReference type="PROSITE" id="PS50847"/>
    </source>
</evidence>
<keyword evidence="2" id="KW-0964">Secreted</keyword>
<keyword evidence="1" id="KW-0134">Cell wall</keyword>
<reference evidence="7 10" key="1">
    <citation type="submission" date="2016-09" db="EMBL/GenBank/DDBJ databases">
        <title>Lactobacillus reuteri KLR3005, genome sequencing and assembly.</title>
        <authorList>
            <person name="Lee J.-Y."/>
            <person name="Kim E.B."/>
            <person name="Choi Y.-J."/>
        </authorList>
    </citation>
    <scope>NUCLEOTIDE SEQUENCE [LARGE SCALE GENOMIC DNA]</scope>
    <source>
        <strain evidence="7 10">KLR3005</strain>
    </source>
</reference>
<reference evidence="8 9" key="2">
    <citation type="submission" date="2016-09" db="EMBL/GenBank/DDBJ databases">
        <title>Lactobacillus reuteri KLR3006, genome sequencing and assembly.</title>
        <authorList>
            <person name="Lee J.-Y."/>
            <person name="Kim E.B."/>
            <person name="Choi Y.-J."/>
        </authorList>
    </citation>
    <scope>NUCLEOTIDE SEQUENCE [LARGE SCALE GENOMIC DNA]</scope>
    <source>
        <strain evidence="8 9">KLR3006</strain>
    </source>
</reference>
<feature type="compositionally biased region" description="Low complexity" evidence="5">
    <location>
        <begin position="1"/>
        <end position="20"/>
    </location>
</feature>
<dbReference type="Pfam" id="PF00746">
    <property type="entry name" value="Gram_pos_anchor"/>
    <property type="match status" value="1"/>
</dbReference>
<feature type="compositionally biased region" description="Low complexity" evidence="5">
    <location>
        <begin position="462"/>
        <end position="481"/>
    </location>
</feature>
<feature type="region of interest" description="Disordered" evidence="5">
    <location>
        <begin position="514"/>
        <end position="536"/>
    </location>
</feature>
<feature type="region of interest" description="Disordered" evidence="5">
    <location>
        <begin position="245"/>
        <end position="294"/>
    </location>
</feature>
<dbReference type="RefSeq" id="WP_003675572.1">
    <property type="nucleotide sequence ID" value="NZ_CM122995.1"/>
</dbReference>
<evidence type="ECO:0000313" key="9">
    <source>
        <dbReference type="Proteomes" id="UP000194219"/>
    </source>
</evidence>
<evidence type="ECO:0000313" key="10">
    <source>
        <dbReference type="Proteomes" id="UP000194286"/>
    </source>
</evidence>
<proteinExistence type="predicted"/>
<feature type="compositionally biased region" description="Low complexity" evidence="5">
    <location>
        <begin position="393"/>
        <end position="454"/>
    </location>
</feature>
<gene>
    <name evidence="7" type="ORF">BHL82_10220</name>
    <name evidence="8" type="ORF">BHL83_05005</name>
</gene>
<protein>
    <submittedName>
        <fullName evidence="7">Cell wall protein</fullName>
    </submittedName>
</protein>
<evidence type="ECO:0000313" key="8">
    <source>
        <dbReference type="EMBL" id="OTA86545.1"/>
    </source>
</evidence>
<evidence type="ECO:0000256" key="4">
    <source>
        <dbReference type="ARBA" id="ARBA00023088"/>
    </source>
</evidence>
<name>A0A1Y2UEV8_LIMRT</name>
<sequence>MSTSTASQAQSSTSTSTSTTNDLTASQTVAKARALTLRLFAALNTTVNTYGTPIISSDGLSVTYYGKGTDSVSNNPIYYIVKVTNNLNGTVSFTITYTLKDPITGEISAGPSSRSDVYHFGNSIYAKTATFNMGSGYSNGTLTSVVTLDANGNTVYNMTSGVHLYNTSGNSYDFYDLDAQGQGLTYQNINSSTRYNNYGKNKVISEQITVTFNYNESSSNLNYTIAPYVSYTSGLNEGNYFTNSVSGTEPSKSNSTSVSQSTSKQQSTSASRSTSNGQSVSTSKQVSQSNSQSISASQAASTSLSQSASKSASVSASESTSASVSASESTSASVSASESTSASLSSSESASSSASASASISSSLSTSASVSASISGSNSTSDSPVNPQPDNPSTSISDSESMSISTSESISVSASGSTSISDSGSTSLSASDSTSTSISGSSSNGSESTSGSQSPVTPFPDNSGSTSMSTNGSGNGSISLSLSITNSTNTSSLENTSASVTDKHMTVDLTAQNSVENGNANKPSQQNKKLPQTGNASQTTAELLGLMSLEAVLLLLIAKKKKHNEDK</sequence>
<evidence type="ECO:0000256" key="3">
    <source>
        <dbReference type="ARBA" id="ARBA00022729"/>
    </source>
</evidence>
<keyword evidence="3" id="KW-0732">Signal</keyword>
<dbReference type="EMBL" id="MIMU01000149">
    <property type="protein sequence ID" value="OTA81091.1"/>
    <property type="molecule type" value="Genomic_DNA"/>
</dbReference>
<feature type="compositionally biased region" description="Low complexity" evidence="5">
    <location>
        <begin position="251"/>
        <end position="294"/>
    </location>
</feature>
<feature type="domain" description="Gram-positive cocci surface proteins LPxTG" evidence="6">
    <location>
        <begin position="530"/>
        <end position="567"/>
    </location>
</feature>
<organism evidence="7 10">
    <name type="scientific">Limosilactobacillus reuteri</name>
    <name type="common">Lactobacillus reuteri</name>
    <dbReference type="NCBI Taxonomy" id="1598"/>
    <lineage>
        <taxon>Bacteria</taxon>
        <taxon>Bacillati</taxon>
        <taxon>Bacillota</taxon>
        <taxon>Bacilli</taxon>
        <taxon>Lactobacillales</taxon>
        <taxon>Lactobacillaceae</taxon>
        <taxon>Limosilactobacillus</taxon>
    </lineage>
</organism>
<feature type="compositionally biased region" description="Low complexity" evidence="5">
    <location>
        <begin position="314"/>
        <end position="381"/>
    </location>
</feature>
<dbReference type="PROSITE" id="PS50847">
    <property type="entry name" value="GRAM_POS_ANCHORING"/>
    <property type="match status" value="1"/>
</dbReference>
<keyword evidence="4" id="KW-0572">Peptidoglycan-anchor</keyword>
<comment type="caution">
    <text evidence="7">The sequence shown here is derived from an EMBL/GenBank/DDBJ whole genome shotgun (WGS) entry which is preliminary data.</text>
</comment>
<evidence type="ECO:0000256" key="5">
    <source>
        <dbReference type="SAM" id="MobiDB-lite"/>
    </source>
</evidence>
<dbReference type="Proteomes" id="UP000194286">
    <property type="component" value="Unassembled WGS sequence"/>
</dbReference>
<evidence type="ECO:0000256" key="2">
    <source>
        <dbReference type="ARBA" id="ARBA00022525"/>
    </source>
</evidence>
<dbReference type="Gene3D" id="2.60.40.3400">
    <property type="match status" value="1"/>
</dbReference>